<gene>
    <name evidence="1" type="primary">P0697B04.22</name>
</gene>
<organism evidence="1">
    <name type="scientific">Oryza sativa subsp. japonica</name>
    <name type="common">Rice</name>
    <dbReference type="NCBI Taxonomy" id="39947"/>
    <lineage>
        <taxon>Eukaryota</taxon>
        <taxon>Viridiplantae</taxon>
        <taxon>Streptophyta</taxon>
        <taxon>Embryophyta</taxon>
        <taxon>Tracheophyta</taxon>
        <taxon>Spermatophyta</taxon>
        <taxon>Magnoliopsida</taxon>
        <taxon>Liliopsida</taxon>
        <taxon>Poales</taxon>
        <taxon>Poaceae</taxon>
        <taxon>BOP clade</taxon>
        <taxon>Oryzoideae</taxon>
        <taxon>Oryzeae</taxon>
        <taxon>Oryzinae</taxon>
        <taxon>Oryza</taxon>
        <taxon>Oryza sativa</taxon>
    </lineage>
</organism>
<dbReference type="AlphaFoldDB" id="C1AR14"/>
<sequence length="204" mass="22185">MNASPFDPEVSLVLNIPQEQKQKQRVRGGTTSPASSRVEQKQLAFCGTVSSASIDGAKPVGGRRRNIVGSFCCGRWFGEGQQKVLDAAARGSNLVCVRSVKIVLLLVLSEYRRVSTNFPLKLMEQKQLDERYSDRGGSNLARVRSVKFLVLGSVRISSKKNALKSMVKKPCKEEAETYSVVSAGFCFGAEPGEGRQQVLDAEAG</sequence>
<proteinExistence type="predicted"/>
<protein>
    <submittedName>
        <fullName evidence="1">Uncharacterized protein P0697B04.22</fullName>
    </submittedName>
</protein>
<dbReference type="EMBL" id="AP011110">
    <property type="protein sequence ID" value="BAH47710.1"/>
    <property type="molecule type" value="Genomic_DNA"/>
</dbReference>
<name>C1AR14_ORYSJ</name>
<reference evidence="1" key="1">
    <citation type="submission" date="2009-03" db="EMBL/GenBank/DDBJ databases">
        <title>Oryza sativa nipponbare(GA3) genomic DNA, chromosome 5, PAC clone:P0697B04.</title>
        <authorList>
            <person name="Matsumoto T."/>
            <person name="Wu J."/>
            <person name="Kanamori H."/>
        </authorList>
    </citation>
    <scope>NUCLEOTIDE SEQUENCE</scope>
</reference>
<accession>C1AR14</accession>
<evidence type="ECO:0000313" key="1">
    <source>
        <dbReference type="EMBL" id="BAH47710.1"/>
    </source>
</evidence>